<dbReference type="KEGG" id="aal:EP13_19010"/>
<evidence type="ECO:0000313" key="2">
    <source>
        <dbReference type="Proteomes" id="UP000056090"/>
    </source>
</evidence>
<evidence type="ECO:0000313" key="1">
    <source>
        <dbReference type="EMBL" id="AIG00604.1"/>
    </source>
</evidence>
<organism evidence="1 2">
    <name type="scientific">Alteromonas australica</name>
    <dbReference type="NCBI Taxonomy" id="589873"/>
    <lineage>
        <taxon>Bacteria</taxon>
        <taxon>Pseudomonadati</taxon>
        <taxon>Pseudomonadota</taxon>
        <taxon>Gammaproteobacteria</taxon>
        <taxon>Alteromonadales</taxon>
        <taxon>Alteromonadaceae</taxon>
        <taxon>Alteromonas/Salinimonas group</taxon>
        <taxon>Alteromonas</taxon>
    </lineage>
</organism>
<dbReference type="EMBL" id="CP008849">
    <property type="protein sequence ID" value="AIG00604.1"/>
    <property type="molecule type" value="Genomic_DNA"/>
</dbReference>
<sequence length="60" mass="6690">MATKSNVNSNDFISVNVKASVLRKMLSGQNIHLTDIHCTCTHSKRQLQQLLLQALSGEEH</sequence>
<name>A0A075P4K7_9ALTE</name>
<dbReference type="Proteomes" id="UP000056090">
    <property type="component" value="Chromosome"/>
</dbReference>
<keyword evidence="2" id="KW-1185">Reference proteome</keyword>
<gene>
    <name evidence="1" type="ORF">EP13_19010</name>
</gene>
<protein>
    <submittedName>
        <fullName evidence="1">Uncharacterized protein</fullName>
    </submittedName>
</protein>
<accession>A0A075P4K7</accession>
<reference evidence="1 2" key="1">
    <citation type="submission" date="2014-06" db="EMBL/GenBank/DDBJ databases">
        <title>Genomes of Alteromonas australica, a world apart.</title>
        <authorList>
            <person name="Gonzaga A."/>
            <person name="Lopez-Perez M."/>
            <person name="Rodriguez-Valera F."/>
        </authorList>
    </citation>
    <scope>NUCLEOTIDE SEQUENCE [LARGE SCALE GENOMIC DNA]</scope>
    <source>
        <strain evidence="1 2">H 17</strain>
    </source>
</reference>
<dbReference type="GeneID" id="78256970"/>
<proteinExistence type="predicted"/>
<dbReference type="AlphaFoldDB" id="A0A075P4K7"/>
<dbReference type="RefSeq" id="WP_044058575.1">
    <property type="nucleotide sequence ID" value="NZ_CBCSKJ010000004.1"/>
</dbReference>